<evidence type="ECO:0000313" key="3">
    <source>
        <dbReference type="EMBL" id="SDE03027.1"/>
    </source>
</evidence>
<proteinExistence type="predicted"/>
<evidence type="ECO:0000313" key="4">
    <source>
        <dbReference type="Proteomes" id="UP000243205"/>
    </source>
</evidence>
<evidence type="ECO:0000256" key="2">
    <source>
        <dbReference type="SAM" id="Phobius"/>
    </source>
</evidence>
<dbReference type="STRING" id="57664.SAMN05661003_10322"/>
<dbReference type="Proteomes" id="UP000243205">
    <property type="component" value="Unassembled WGS sequence"/>
</dbReference>
<keyword evidence="2" id="KW-1133">Transmembrane helix</keyword>
<dbReference type="AlphaFoldDB" id="A0A1G6ZL89"/>
<accession>A0A1G6ZL89</accession>
<dbReference type="InterPro" id="IPR011990">
    <property type="entry name" value="TPR-like_helical_dom_sf"/>
</dbReference>
<feature type="region of interest" description="Disordered" evidence="1">
    <location>
        <begin position="60"/>
        <end position="112"/>
    </location>
</feature>
<protein>
    <submittedName>
        <fullName evidence="3">MSHA biogenesis protein MshN</fullName>
    </submittedName>
</protein>
<sequence>MSLINQMLRDLEARRPAQPVSAASQSGRRRPWRSVGWALVLVLLGLAGGLLLGLGLRPQPQPPASSQVLTQKVSHRPAVSAAQGADAPDGVAEVAPSRATGSPAPLPVEPRPEPAEAYPVAMPQVAVVAAVPVAATAPAPAPAPTAPARPLTAAPVASSTLAPRQIQPPAGATTTATWLYRARQAWQQGELAAASHLLDQALNQAPTDLRLLQTLVALQTARQQPLTALPALQRATALAPQEVALHLLQARLLADVGQPAAAQAVLARLRPPALEQQADFYALQAALAQQLGQSAAASALYRQLCAFDGERGDWWLGLAISQQQQGELSAARHSYGQALAWRQLPAAAAAYARQQLRVLAPVEDVGGR</sequence>
<dbReference type="OrthoDB" id="5406098at2"/>
<gene>
    <name evidence="3" type="ORF">SAMN05661003_10322</name>
</gene>
<reference evidence="4" key="1">
    <citation type="submission" date="2016-10" db="EMBL/GenBank/DDBJ databases">
        <authorList>
            <person name="Varghese N."/>
            <person name="Submissions S."/>
        </authorList>
    </citation>
    <scope>NUCLEOTIDE SEQUENCE [LARGE SCALE GENOMIC DNA]</scope>
    <source>
        <strain evidence="4">DSM 8987</strain>
    </source>
</reference>
<evidence type="ECO:0000256" key="1">
    <source>
        <dbReference type="SAM" id="MobiDB-lite"/>
    </source>
</evidence>
<dbReference type="SUPFAM" id="SSF48452">
    <property type="entry name" value="TPR-like"/>
    <property type="match status" value="1"/>
</dbReference>
<name>A0A1G6ZL89_9BACT</name>
<keyword evidence="4" id="KW-1185">Reference proteome</keyword>
<dbReference type="Gene3D" id="1.25.40.10">
    <property type="entry name" value="Tetratricopeptide repeat domain"/>
    <property type="match status" value="2"/>
</dbReference>
<dbReference type="EMBL" id="FNAQ01000003">
    <property type="protein sequence ID" value="SDE03027.1"/>
    <property type="molecule type" value="Genomic_DNA"/>
</dbReference>
<keyword evidence="2" id="KW-0472">Membrane</keyword>
<keyword evidence="2" id="KW-0812">Transmembrane</keyword>
<organism evidence="3 4">
    <name type="scientific">Desulfuromonas thiophila</name>
    <dbReference type="NCBI Taxonomy" id="57664"/>
    <lineage>
        <taxon>Bacteria</taxon>
        <taxon>Pseudomonadati</taxon>
        <taxon>Thermodesulfobacteriota</taxon>
        <taxon>Desulfuromonadia</taxon>
        <taxon>Desulfuromonadales</taxon>
        <taxon>Desulfuromonadaceae</taxon>
        <taxon>Desulfuromonas</taxon>
    </lineage>
</organism>
<feature type="transmembrane region" description="Helical" evidence="2">
    <location>
        <begin position="35"/>
        <end position="56"/>
    </location>
</feature>
<dbReference type="RefSeq" id="WP_092076525.1">
    <property type="nucleotide sequence ID" value="NZ_FNAQ01000003.1"/>
</dbReference>